<dbReference type="CDD" id="cd03217">
    <property type="entry name" value="ABC_FeS_Assembly"/>
    <property type="match status" value="1"/>
</dbReference>
<dbReference type="AlphaFoldDB" id="E0NN22"/>
<protein>
    <submittedName>
        <fullName evidence="5">FeS assembly ATPase SufC</fullName>
        <ecNumber evidence="5">3.6.3.-</ecNumber>
    </submittedName>
</protein>
<dbReference type="EMBL" id="AEEH01000048">
    <property type="protein sequence ID" value="EFM24695.1"/>
    <property type="molecule type" value="Genomic_DNA"/>
</dbReference>
<feature type="domain" description="ABC transporter" evidence="4">
    <location>
        <begin position="6"/>
        <end position="246"/>
    </location>
</feature>
<dbReference type="NCBIfam" id="TIGR01978">
    <property type="entry name" value="sufC"/>
    <property type="match status" value="1"/>
</dbReference>
<dbReference type="OrthoDB" id="9806149at2"/>
<evidence type="ECO:0000313" key="6">
    <source>
        <dbReference type="Proteomes" id="UP000003280"/>
    </source>
</evidence>
<dbReference type="InterPro" id="IPR017871">
    <property type="entry name" value="ABC_transporter-like_CS"/>
</dbReference>
<evidence type="ECO:0000256" key="1">
    <source>
        <dbReference type="ARBA" id="ARBA00006216"/>
    </source>
</evidence>
<dbReference type="RefSeq" id="WP_008902336.1">
    <property type="nucleotide sequence ID" value="NZ_GL397071.1"/>
</dbReference>
<comment type="similarity">
    <text evidence="1">Belongs to the ABC transporter superfamily. Ycf16 family.</text>
</comment>
<dbReference type="InterPro" id="IPR027417">
    <property type="entry name" value="P-loop_NTPase"/>
</dbReference>
<gene>
    <name evidence="5" type="primary">sufC</name>
    <name evidence="5" type="ORF">HMPREF9225_1561</name>
</gene>
<sequence>MNKELLKVENLSAGTEDKQILKNINISINPGEVHVLMGPNGSGKTTLSNTIMGNPRYIIENGKIFFEGEDITELSTDKRARAGIFMSFQIPMEVNGISTENFIRTALQQKTDENISFIKFRKKLHEEMDKLSMDKSYGDRYLNVGFSGGEKKKNEILQLLMLNPKLAILDETDSGLDVDATRIVAEGINRYRNKDNAVIIITHHRELIRSIAPDKVHVIVDGEMALEGGEEIVDRIESEGFGWIRNKVKND</sequence>
<comment type="caution">
    <text evidence="5">The sequence shown here is derived from an EMBL/GenBank/DDBJ whole genome shotgun (WGS) entry which is preliminary data.</text>
</comment>
<dbReference type="PANTHER" id="PTHR43204:SF1">
    <property type="entry name" value="ABC TRANSPORTER I FAMILY MEMBER 6, CHLOROPLASTIC"/>
    <property type="match status" value="1"/>
</dbReference>
<dbReference type="Proteomes" id="UP000003280">
    <property type="component" value="Unassembled WGS sequence"/>
</dbReference>
<dbReference type="SUPFAM" id="SSF52540">
    <property type="entry name" value="P-loop containing nucleoside triphosphate hydrolases"/>
    <property type="match status" value="1"/>
</dbReference>
<dbReference type="eggNOG" id="COG0396">
    <property type="taxonomic scope" value="Bacteria"/>
</dbReference>
<dbReference type="InterPro" id="IPR010230">
    <property type="entry name" value="FeS-cluster_ATPase_SufC"/>
</dbReference>
<keyword evidence="3" id="KW-0067">ATP-binding</keyword>
<dbReference type="STRING" id="862517.HMPREF9225_1561"/>
<dbReference type="PANTHER" id="PTHR43204">
    <property type="entry name" value="ABC TRANSPORTER I FAMILY MEMBER 6, CHLOROPLASTIC"/>
    <property type="match status" value="1"/>
</dbReference>
<dbReference type="InterPro" id="IPR003593">
    <property type="entry name" value="AAA+_ATPase"/>
</dbReference>
<reference evidence="5 6" key="1">
    <citation type="submission" date="2010-07" db="EMBL/GenBank/DDBJ databases">
        <authorList>
            <person name="Muzny D."/>
            <person name="Qin X."/>
            <person name="Deng J."/>
            <person name="Jiang H."/>
            <person name="Liu Y."/>
            <person name="Qu J."/>
            <person name="Song X.-Z."/>
            <person name="Zhang L."/>
            <person name="Thornton R."/>
            <person name="Coyle M."/>
            <person name="Francisco L."/>
            <person name="Jackson L."/>
            <person name="Javaid M."/>
            <person name="Korchina V."/>
            <person name="Kovar C."/>
            <person name="Mata R."/>
            <person name="Mathew T."/>
            <person name="Ngo R."/>
            <person name="Nguyen L."/>
            <person name="Nguyen N."/>
            <person name="Okwuonu G."/>
            <person name="Ongeri F."/>
            <person name="Pham C."/>
            <person name="Simmons D."/>
            <person name="Wilczek-Boney K."/>
            <person name="Hale W."/>
            <person name="Jakkamsetti A."/>
            <person name="Pham P."/>
            <person name="Ruth R."/>
            <person name="San Lucas F."/>
            <person name="Warren J."/>
            <person name="Zhang J."/>
            <person name="Zhao Z."/>
            <person name="Zhou C."/>
            <person name="Zhu D."/>
            <person name="Lee S."/>
            <person name="Bess C."/>
            <person name="Blankenburg K."/>
            <person name="Forbes L."/>
            <person name="Fu Q."/>
            <person name="Gubbala S."/>
            <person name="Hirani K."/>
            <person name="Jayaseelan J.C."/>
            <person name="Lara F."/>
            <person name="Munidasa M."/>
            <person name="Palculict T."/>
            <person name="Patil S."/>
            <person name="Pu L.-L."/>
            <person name="Saada N."/>
            <person name="Tang L."/>
            <person name="Weissenberger G."/>
            <person name="Zhu Y."/>
            <person name="Hemphill L."/>
            <person name="Shang Y."/>
            <person name="Youmans B."/>
            <person name="Ayvaz T."/>
            <person name="Ross M."/>
            <person name="Santibanez J."/>
            <person name="Aqrawi P."/>
            <person name="Gross S."/>
            <person name="Joshi V."/>
            <person name="Fowler G."/>
            <person name="Nazareth L."/>
            <person name="Reid J."/>
            <person name="Worley K."/>
            <person name="Petrosino J."/>
            <person name="Highlander S."/>
            <person name="Gibbs R."/>
        </authorList>
    </citation>
    <scope>NUCLEOTIDE SEQUENCE [LARGE SCALE GENOMIC DNA]</scope>
    <source>
        <strain evidence="5 6">ATCC BAA-1640</strain>
    </source>
</reference>
<dbReference type="EC" id="3.6.3.-" evidence="5"/>
<organism evidence="5 6">
    <name type="scientific">Peptoniphilus duerdenii ATCC BAA-1640</name>
    <dbReference type="NCBI Taxonomy" id="862517"/>
    <lineage>
        <taxon>Bacteria</taxon>
        <taxon>Bacillati</taxon>
        <taxon>Bacillota</taxon>
        <taxon>Tissierellia</taxon>
        <taxon>Tissierellales</taxon>
        <taxon>Peptoniphilaceae</taxon>
        <taxon>Peptoniphilus</taxon>
    </lineage>
</organism>
<dbReference type="PROSITE" id="PS50893">
    <property type="entry name" value="ABC_TRANSPORTER_2"/>
    <property type="match status" value="1"/>
</dbReference>
<keyword evidence="2" id="KW-0547">Nucleotide-binding</keyword>
<dbReference type="GO" id="GO:0016887">
    <property type="term" value="F:ATP hydrolysis activity"/>
    <property type="evidence" value="ECO:0007669"/>
    <property type="project" value="InterPro"/>
</dbReference>
<keyword evidence="5" id="KW-0378">Hydrolase</keyword>
<evidence type="ECO:0000256" key="2">
    <source>
        <dbReference type="ARBA" id="ARBA00022741"/>
    </source>
</evidence>
<dbReference type="SMART" id="SM00382">
    <property type="entry name" value="AAA"/>
    <property type="match status" value="1"/>
</dbReference>
<evidence type="ECO:0000259" key="4">
    <source>
        <dbReference type="PROSITE" id="PS50893"/>
    </source>
</evidence>
<dbReference type="Pfam" id="PF00005">
    <property type="entry name" value="ABC_tran"/>
    <property type="match status" value="1"/>
</dbReference>
<proteinExistence type="inferred from homology"/>
<dbReference type="GO" id="GO:0005524">
    <property type="term" value="F:ATP binding"/>
    <property type="evidence" value="ECO:0007669"/>
    <property type="project" value="UniProtKB-KW"/>
</dbReference>
<dbReference type="HOGENOM" id="CLU_000604_48_1_9"/>
<dbReference type="InterPro" id="IPR003439">
    <property type="entry name" value="ABC_transporter-like_ATP-bd"/>
</dbReference>
<keyword evidence="6" id="KW-1185">Reference proteome</keyword>
<dbReference type="PROSITE" id="PS00211">
    <property type="entry name" value="ABC_TRANSPORTER_1"/>
    <property type="match status" value="1"/>
</dbReference>
<dbReference type="Gene3D" id="3.40.50.300">
    <property type="entry name" value="P-loop containing nucleotide triphosphate hydrolases"/>
    <property type="match status" value="1"/>
</dbReference>
<evidence type="ECO:0000313" key="5">
    <source>
        <dbReference type="EMBL" id="EFM24695.1"/>
    </source>
</evidence>
<accession>E0NN22</accession>
<evidence type="ECO:0000256" key="3">
    <source>
        <dbReference type="ARBA" id="ARBA00022840"/>
    </source>
</evidence>
<name>E0NN22_9FIRM</name>